<evidence type="ECO:0008006" key="5">
    <source>
        <dbReference type="Google" id="ProtNLM"/>
    </source>
</evidence>
<proteinExistence type="predicted"/>
<feature type="signal peptide" evidence="2">
    <location>
        <begin position="1"/>
        <end position="31"/>
    </location>
</feature>
<dbReference type="GO" id="GO:0005507">
    <property type="term" value="F:copper ion binding"/>
    <property type="evidence" value="ECO:0007669"/>
    <property type="project" value="InterPro"/>
</dbReference>
<keyword evidence="2" id="KW-0732">Signal</keyword>
<dbReference type="Pfam" id="PF01186">
    <property type="entry name" value="Lysyl_oxidase"/>
    <property type="match status" value="1"/>
</dbReference>
<reference evidence="3 4" key="1">
    <citation type="submission" date="2020-07" db="EMBL/GenBank/DDBJ databases">
        <title>Sequencing the genomes of 1000 actinobacteria strains.</title>
        <authorList>
            <person name="Klenk H.-P."/>
        </authorList>
    </citation>
    <scope>NUCLEOTIDE SEQUENCE [LARGE SCALE GENOMIC DNA]</scope>
    <source>
        <strain evidence="3 4">DSM 22083</strain>
    </source>
</reference>
<name>A0A7Y9I601_9ACTN</name>
<keyword evidence="4" id="KW-1185">Reference proteome</keyword>
<evidence type="ECO:0000313" key="3">
    <source>
        <dbReference type="EMBL" id="NYE70912.1"/>
    </source>
</evidence>
<accession>A0A7Y9I601</accession>
<dbReference type="Proteomes" id="UP000569914">
    <property type="component" value="Unassembled WGS sequence"/>
</dbReference>
<dbReference type="InterPro" id="IPR001695">
    <property type="entry name" value="Lysyl_oxidase"/>
</dbReference>
<dbReference type="RefSeq" id="WP_179750723.1">
    <property type="nucleotide sequence ID" value="NZ_JACCBU010000001.1"/>
</dbReference>
<protein>
    <recommendedName>
        <fullName evidence="5">Lysyl oxidase</fullName>
    </recommendedName>
</protein>
<dbReference type="GO" id="GO:0016641">
    <property type="term" value="F:oxidoreductase activity, acting on the CH-NH2 group of donors, oxygen as acceptor"/>
    <property type="evidence" value="ECO:0007669"/>
    <property type="project" value="InterPro"/>
</dbReference>
<sequence>MTGYRLRRATVGALTAVAMSAGICGSTGAPAAAAPRDVPLKLEVATKNITAENWDGDTAVPLNLYAVAGRRPFEIRAYRTSYDRPISAWQVKPGADRRIPEASVPTFDGLRRFFTVRVVDGGGKQVLERRLDFCPGASEQVRRRPDAPATSPYPVGCAANPYTIGAVWGIERGFAVRAVDYLETKLKPGSYKITTTVAKGYRDLFEIPAADATSTVNLKVIKGVEGKDRARRPVRTAPEDQPAPVRPTGRAMITKPIGPLPDLRSLPAWGIMIDRGRYLDFSATVWNAGPSPLVVDGFRQDQNDDLMDAYQYFFNRSGKQIGHRRVGTMEWDARDGHEHWHFTDFARYRLLDEDKKVVVRSQKEAFCLANTDAIDYTIKGANWKPENTDLHTACGDRSSIAIREVLASGSGDTYVQSLPGQSFDLKGLKNGVYYIEVTANPERRLVETSTGNNTTYRKVTIGGTNGHRTVTVAKIGVITEPPPDGHEH</sequence>
<evidence type="ECO:0000256" key="1">
    <source>
        <dbReference type="SAM" id="MobiDB-lite"/>
    </source>
</evidence>
<dbReference type="EMBL" id="JACCBU010000001">
    <property type="protein sequence ID" value="NYE70912.1"/>
    <property type="molecule type" value="Genomic_DNA"/>
</dbReference>
<dbReference type="AlphaFoldDB" id="A0A7Y9I601"/>
<evidence type="ECO:0000256" key="2">
    <source>
        <dbReference type="SAM" id="SignalP"/>
    </source>
</evidence>
<gene>
    <name evidence="3" type="ORF">BKA15_002241</name>
</gene>
<feature type="chain" id="PRO_5038612233" description="Lysyl oxidase" evidence="2">
    <location>
        <begin position="32"/>
        <end position="488"/>
    </location>
</feature>
<feature type="region of interest" description="Disordered" evidence="1">
    <location>
        <begin position="227"/>
        <end position="254"/>
    </location>
</feature>
<comment type="caution">
    <text evidence="3">The sequence shown here is derived from an EMBL/GenBank/DDBJ whole genome shotgun (WGS) entry which is preliminary data.</text>
</comment>
<evidence type="ECO:0000313" key="4">
    <source>
        <dbReference type="Proteomes" id="UP000569914"/>
    </source>
</evidence>
<organism evidence="3 4">
    <name type="scientific">Microlunatus parietis</name>
    <dbReference type="NCBI Taxonomy" id="682979"/>
    <lineage>
        <taxon>Bacteria</taxon>
        <taxon>Bacillati</taxon>
        <taxon>Actinomycetota</taxon>
        <taxon>Actinomycetes</taxon>
        <taxon>Propionibacteriales</taxon>
        <taxon>Propionibacteriaceae</taxon>
        <taxon>Microlunatus</taxon>
    </lineage>
</organism>